<feature type="compositionally biased region" description="Polar residues" evidence="1">
    <location>
        <begin position="289"/>
        <end position="301"/>
    </location>
</feature>
<reference evidence="3" key="1">
    <citation type="submission" date="2015-07" db="EMBL/GenBank/DDBJ databases">
        <title>Transcriptome Assembly of Anthurium amnicola.</title>
        <authorList>
            <person name="Suzuki J."/>
        </authorList>
    </citation>
    <scope>NUCLEOTIDE SEQUENCE</scope>
</reference>
<dbReference type="PANTHER" id="PTHR22929:SF0">
    <property type="entry name" value="TRANSCRIPTION FACTOR TFIIIB COMPONENT B'' HOMOLOG"/>
    <property type="match status" value="1"/>
</dbReference>
<feature type="region of interest" description="Disordered" evidence="1">
    <location>
        <begin position="277"/>
        <end position="301"/>
    </location>
</feature>
<dbReference type="GO" id="GO:0001156">
    <property type="term" value="F:TFIIIC-class transcription factor complex binding"/>
    <property type="evidence" value="ECO:0007669"/>
    <property type="project" value="TreeGrafter"/>
</dbReference>
<feature type="region of interest" description="Disordered" evidence="1">
    <location>
        <begin position="655"/>
        <end position="732"/>
    </location>
</feature>
<evidence type="ECO:0000256" key="1">
    <source>
        <dbReference type="SAM" id="MobiDB-lite"/>
    </source>
</evidence>
<feature type="region of interest" description="Disordered" evidence="1">
    <location>
        <begin position="315"/>
        <end position="342"/>
    </location>
</feature>
<dbReference type="EMBL" id="GDJX01011732">
    <property type="protein sequence ID" value="JAT56204.1"/>
    <property type="molecule type" value="Transcribed_RNA"/>
</dbReference>
<dbReference type="GO" id="GO:0070898">
    <property type="term" value="P:RNA polymerase III preinitiation complex assembly"/>
    <property type="evidence" value="ECO:0007669"/>
    <property type="project" value="TreeGrafter"/>
</dbReference>
<accession>A0A1D1YNK2</accession>
<evidence type="ECO:0000259" key="2">
    <source>
        <dbReference type="PROSITE" id="PS51293"/>
    </source>
</evidence>
<feature type="domain" description="SANT" evidence="2">
    <location>
        <begin position="825"/>
        <end position="876"/>
    </location>
</feature>
<dbReference type="Gene3D" id="1.20.58.1880">
    <property type="match status" value="1"/>
</dbReference>
<dbReference type="InterPro" id="IPR009057">
    <property type="entry name" value="Homeodomain-like_sf"/>
</dbReference>
<dbReference type="SMART" id="SM00717">
    <property type="entry name" value="SANT"/>
    <property type="match status" value="1"/>
</dbReference>
<dbReference type="SUPFAM" id="SSF46689">
    <property type="entry name" value="Homeodomain-like"/>
    <property type="match status" value="1"/>
</dbReference>
<dbReference type="PROSITE" id="PS51293">
    <property type="entry name" value="SANT"/>
    <property type="match status" value="1"/>
</dbReference>
<feature type="region of interest" description="Disordered" evidence="1">
    <location>
        <begin position="1"/>
        <end position="21"/>
    </location>
</feature>
<feature type="compositionally biased region" description="Basic and acidic residues" evidence="1">
    <location>
        <begin position="667"/>
        <end position="679"/>
    </location>
</feature>
<name>A0A1D1YNK2_9ARAE</name>
<dbReference type="InterPro" id="IPR039467">
    <property type="entry name" value="TFIIIB_B''_Myb"/>
</dbReference>
<feature type="compositionally biased region" description="Basic residues" evidence="1">
    <location>
        <begin position="718"/>
        <end position="731"/>
    </location>
</feature>
<evidence type="ECO:0000313" key="3">
    <source>
        <dbReference type="EMBL" id="JAT56204.1"/>
    </source>
</evidence>
<feature type="compositionally biased region" description="Basic and acidic residues" evidence="1">
    <location>
        <begin position="277"/>
        <end position="288"/>
    </location>
</feature>
<dbReference type="AlphaFoldDB" id="A0A1D1YNK2"/>
<dbReference type="InterPro" id="IPR017884">
    <property type="entry name" value="SANT_dom"/>
</dbReference>
<feature type="compositionally biased region" description="Basic and acidic residues" evidence="1">
    <location>
        <begin position="565"/>
        <end position="583"/>
    </location>
</feature>
<feature type="compositionally biased region" description="Basic and acidic residues" evidence="1">
    <location>
        <begin position="689"/>
        <end position="698"/>
    </location>
</feature>
<protein>
    <submittedName>
        <fullName evidence="3">Transcription factor TFIIIB component B</fullName>
    </submittedName>
</protein>
<dbReference type="Pfam" id="PF15963">
    <property type="entry name" value="Myb_DNA-bind_7"/>
    <property type="match status" value="1"/>
</dbReference>
<proteinExistence type="predicted"/>
<dbReference type="CDD" id="cd00167">
    <property type="entry name" value="SANT"/>
    <property type="match status" value="1"/>
</dbReference>
<dbReference type="PANTHER" id="PTHR22929">
    <property type="entry name" value="RNA POLYMERASE III TRANSCRIPTION INITIATION FACTOR B"/>
    <property type="match status" value="1"/>
</dbReference>
<dbReference type="GO" id="GO:0000126">
    <property type="term" value="C:transcription factor TFIIIB complex"/>
    <property type="evidence" value="ECO:0007669"/>
    <property type="project" value="TreeGrafter"/>
</dbReference>
<feature type="non-terminal residue" evidence="3">
    <location>
        <position position="1"/>
    </location>
</feature>
<gene>
    <name evidence="3" type="primary">bdp1_5</name>
    <name evidence="3" type="ORF">g.71915</name>
</gene>
<sequence>SFFPFLQSPRKRRGSTAAPARAAPPAALPLWSSGGGGIPCSASPPPYALLLPLLRRRGSRDTGVFGGGGLAVVSSGSVLPLLERKCSIFPLCDIKTMSFDLDLLDDILPQPTNVPERTSGKFLPKARRKNEKVVQNHIPSGHPVQSGAIVSPVHAPIGLPLAEGCMDVPGSPLWAKPTDTNSIDYLQRGQGSSVGQMENACPGSDYLDDILPESTTSTDRVVGKFQPKVRSNVSKLVPPSSSPCTRKPLSSVLDPAHCAPQHSETTQEFTLFDGDKHLQRSKEKEDKVSTSVEQSKDSLIQSKDSLIQASEAEAPELGASPSGIDGHLQSNQGPSGGEAADMLSGLDLHDDFLIQSSAVEKAAVKFHPKLKCGSLTQTMQTQMSTNSCNVLHTNSVSDDAISEPLINKDPATHAEGSRAESEEMNALFDMESLDTIPSQPSVATDPETRVPEHVDLQADHGFLQGEAESELSEDTLLRPTPSAVRGVGKFLPKLGTKIKKKKLIASVCCDEEHVGSSHAFSSEIQSVKSPVLASLPDSSTSVEHSINDVLGEGAKGSALDPPSPDNRRKLDYSRGLRETDRINSGKRKYPSQEAFEGGVEDHSQGILDGGDSATITKGLGVIDGSQSFRQLRKRISVCSLANELDDGNAESWELGAEKSNDSQMVEESSHDEYTEERPSGKRAPRKPRRFQDAKEKPTRRNKKASFGSDSSAPEPQKKKFSHSTRRSKRRVDKVLLETPEEDIDPMKLRIKDLIILAEARERIAIKEAATTKQPVRDQSDSSFCNYSSFGNDNQGQGLNVDGDEADRTVQYSSTKLNYHTHMVRARSGRWSKVDTELFYQAVRQFGTDFAMIQQLFPNRTRHQIKLKFKNEERKHPLQIADAVVHRSEDHSHFELVIQRLQAQEEENSIGDAADDTMTESQTGTGVNEEVDLVKVDNEEEQEVDGWDEGHGTVNPDQCEDVFDWSQYDIQYPSSPHSMEKDEYNVF</sequence>
<dbReference type="InterPro" id="IPR001005">
    <property type="entry name" value="SANT/Myb"/>
</dbReference>
<feature type="region of interest" description="Disordered" evidence="1">
    <location>
        <begin position="551"/>
        <end position="604"/>
    </location>
</feature>
<organism evidence="3">
    <name type="scientific">Anthurium amnicola</name>
    <dbReference type="NCBI Taxonomy" id="1678845"/>
    <lineage>
        <taxon>Eukaryota</taxon>
        <taxon>Viridiplantae</taxon>
        <taxon>Streptophyta</taxon>
        <taxon>Embryophyta</taxon>
        <taxon>Tracheophyta</taxon>
        <taxon>Spermatophyta</taxon>
        <taxon>Magnoliopsida</taxon>
        <taxon>Liliopsida</taxon>
        <taxon>Araceae</taxon>
        <taxon>Pothoideae</taxon>
        <taxon>Potheae</taxon>
        <taxon>Anthurium</taxon>
    </lineage>
</organism>